<evidence type="ECO:0000259" key="2">
    <source>
        <dbReference type="Pfam" id="PF01266"/>
    </source>
</evidence>
<sequence length="425" mass="46410">MFKGVTESPLSLWSASAPAAPATSPLVMSIDVDVAIVGGGFTGLSTALHLAEQGSKVAVLEAQGLGHGGSGRNVGLANAGLWLEPDQMDALMGKAAADRLYRFLADAPNVVYGLIERHQIQCEAVRNGTLHLGHSAKGVQELERRHRQLVARGAPVELKDRAETQRLTGSPLYQGALFDPRAGTIQPLAYARGLATAAIGAGAQLFTQSPVTDIQRQGEHWLLKAPQGQVKASKVVIATNAYTEQLFPELKQSFVPIYYFQYASKPLTEQQLSRILPERQGCWDTRTVMCSFRMDQAGRLVLGSMGNLLQGDKLRHWSDRMTSKLFPWLGPVEWDYRWVGQIAYSNDHLPHFHQLADGIYTCLGYSGRGIGPGTTLGKAMAGYLLGDKEAMPVSPTSVDSISWRDLRHAFYETGARVYHARQCLI</sequence>
<dbReference type="Proteomes" id="UP000238196">
    <property type="component" value="Unassembled WGS sequence"/>
</dbReference>
<dbReference type="InterPro" id="IPR036188">
    <property type="entry name" value="FAD/NAD-bd_sf"/>
</dbReference>
<evidence type="ECO:0000313" key="4">
    <source>
        <dbReference type="Proteomes" id="UP000238196"/>
    </source>
</evidence>
<name>A0A2S5KVZ8_9PROT</name>
<dbReference type="PANTHER" id="PTHR13847">
    <property type="entry name" value="SARCOSINE DEHYDROGENASE-RELATED"/>
    <property type="match status" value="1"/>
</dbReference>
<evidence type="ECO:0000313" key="3">
    <source>
        <dbReference type="EMBL" id="PPC79031.1"/>
    </source>
</evidence>
<dbReference type="OrthoDB" id="9767869at2"/>
<dbReference type="PANTHER" id="PTHR13847:SF275">
    <property type="entry name" value="GAMMA-GLUTAMYLPUTRESCINE OXIDOREDUCTASE"/>
    <property type="match status" value="1"/>
</dbReference>
<protein>
    <submittedName>
        <fullName evidence="3">FAD-binding oxidoreductase</fullName>
    </submittedName>
</protein>
<dbReference type="Gene3D" id="3.50.50.60">
    <property type="entry name" value="FAD/NAD(P)-binding domain"/>
    <property type="match status" value="1"/>
</dbReference>
<dbReference type="InterPro" id="IPR006076">
    <property type="entry name" value="FAD-dep_OxRdtase"/>
</dbReference>
<dbReference type="Gene3D" id="3.30.9.10">
    <property type="entry name" value="D-Amino Acid Oxidase, subunit A, domain 2"/>
    <property type="match status" value="1"/>
</dbReference>
<comment type="caution">
    <text evidence="3">The sequence shown here is derived from an EMBL/GenBank/DDBJ whole genome shotgun (WGS) entry which is preliminary data.</text>
</comment>
<proteinExistence type="predicted"/>
<dbReference type="Pfam" id="PF01266">
    <property type="entry name" value="DAO"/>
    <property type="match status" value="1"/>
</dbReference>
<organism evidence="3 4">
    <name type="scientific">Proteobacteria bacterium 228</name>
    <dbReference type="NCBI Taxonomy" id="2083153"/>
    <lineage>
        <taxon>Bacteria</taxon>
        <taxon>Pseudomonadati</taxon>
        <taxon>Pseudomonadota</taxon>
    </lineage>
</organism>
<dbReference type="GO" id="GO:0005737">
    <property type="term" value="C:cytoplasm"/>
    <property type="evidence" value="ECO:0007669"/>
    <property type="project" value="TreeGrafter"/>
</dbReference>
<dbReference type="AlphaFoldDB" id="A0A2S5KVZ8"/>
<dbReference type="SUPFAM" id="SSF51905">
    <property type="entry name" value="FAD/NAD(P)-binding domain"/>
    <property type="match status" value="1"/>
</dbReference>
<reference evidence="3 4" key="1">
    <citation type="submission" date="2018-02" db="EMBL/GenBank/DDBJ databases">
        <title>novel marine gammaproteobacteria from coastal saline agro ecosystem.</title>
        <authorList>
            <person name="Krishnan R."/>
            <person name="Ramesh Kumar N."/>
        </authorList>
    </citation>
    <scope>NUCLEOTIDE SEQUENCE [LARGE SCALE GENOMIC DNA]</scope>
    <source>
        <strain evidence="3 4">228</strain>
    </source>
</reference>
<gene>
    <name evidence="3" type="ORF">C4K68_02435</name>
</gene>
<feature type="domain" description="FAD dependent oxidoreductase" evidence="2">
    <location>
        <begin position="33"/>
        <end position="381"/>
    </location>
</feature>
<accession>A0A2S5KVZ8</accession>
<keyword evidence="1" id="KW-0560">Oxidoreductase</keyword>
<dbReference type="EMBL" id="PRLP01000007">
    <property type="protein sequence ID" value="PPC79031.1"/>
    <property type="molecule type" value="Genomic_DNA"/>
</dbReference>
<evidence type="ECO:0000256" key="1">
    <source>
        <dbReference type="ARBA" id="ARBA00023002"/>
    </source>
</evidence>
<dbReference type="GO" id="GO:0016491">
    <property type="term" value="F:oxidoreductase activity"/>
    <property type="evidence" value="ECO:0007669"/>
    <property type="project" value="UniProtKB-KW"/>
</dbReference>